<evidence type="ECO:0000259" key="5">
    <source>
        <dbReference type="PROSITE" id="PS50975"/>
    </source>
</evidence>
<feature type="domain" description="ATP-grasp" evidence="5">
    <location>
        <begin position="119"/>
        <end position="320"/>
    </location>
</feature>
<dbReference type="InterPro" id="IPR013815">
    <property type="entry name" value="ATP_grasp_subdomain_1"/>
</dbReference>
<dbReference type="Pfam" id="PF02655">
    <property type="entry name" value="ATP-grasp_3"/>
    <property type="match status" value="1"/>
</dbReference>
<dbReference type="Gene3D" id="3.30.1490.20">
    <property type="entry name" value="ATP-grasp fold, A domain"/>
    <property type="match status" value="1"/>
</dbReference>
<comment type="caution">
    <text evidence="6">The sequence shown here is derived from an EMBL/GenBank/DDBJ whole genome shotgun (WGS) entry which is preliminary data.</text>
</comment>
<evidence type="ECO:0000313" key="6">
    <source>
        <dbReference type="EMBL" id="MCJ8238700.1"/>
    </source>
</evidence>
<dbReference type="PANTHER" id="PTHR43585">
    <property type="entry name" value="FUMIPYRROLE BIOSYNTHESIS PROTEIN C"/>
    <property type="match status" value="1"/>
</dbReference>
<dbReference type="Gene3D" id="3.30.470.20">
    <property type="entry name" value="ATP-grasp fold, B domain"/>
    <property type="match status" value="1"/>
</dbReference>
<dbReference type="InterPro" id="IPR011761">
    <property type="entry name" value="ATP-grasp"/>
</dbReference>
<keyword evidence="6" id="KW-0614">Plasmid</keyword>
<evidence type="ECO:0000256" key="2">
    <source>
        <dbReference type="ARBA" id="ARBA00022741"/>
    </source>
</evidence>
<dbReference type="PROSITE" id="PS50975">
    <property type="entry name" value="ATP_GRASP"/>
    <property type="match status" value="1"/>
</dbReference>
<dbReference type="InterPro" id="IPR052032">
    <property type="entry name" value="ATP-dep_AA_Ligase"/>
</dbReference>
<organism evidence="6 7">
    <name type="scientific">Peteryoungia algae</name>
    <dbReference type="NCBI Taxonomy" id="2919917"/>
    <lineage>
        <taxon>Bacteria</taxon>
        <taxon>Pseudomonadati</taxon>
        <taxon>Pseudomonadota</taxon>
        <taxon>Alphaproteobacteria</taxon>
        <taxon>Hyphomicrobiales</taxon>
        <taxon>Rhizobiaceae</taxon>
        <taxon>Peteryoungia</taxon>
    </lineage>
</organism>
<accession>A0ABT0CZV5</accession>
<dbReference type="RefSeq" id="WP_245136498.1">
    <property type="nucleotide sequence ID" value="NZ_CP128477.1"/>
</dbReference>
<evidence type="ECO:0000256" key="3">
    <source>
        <dbReference type="ARBA" id="ARBA00022840"/>
    </source>
</evidence>
<name>A0ABT0CZV5_9HYPH</name>
<dbReference type="Pfam" id="PF21360">
    <property type="entry name" value="PylC-like_N"/>
    <property type="match status" value="1"/>
</dbReference>
<geneLocation type="plasmid" evidence="6">
    <name>unnamed</name>
</geneLocation>
<evidence type="ECO:0000256" key="4">
    <source>
        <dbReference type="PROSITE-ProRule" id="PRU00409"/>
    </source>
</evidence>
<evidence type="ECO:0000313" key="7">
    <source>
        <dbReference type="Proteomes" id="UP001522662"/>
    </source>
</evidence>
<dbReference type="Proteomes" id="UP001522662">
    <property type="component" value="Unassembled WGS sequence"/>
</dbReference>
<dbReference type="InterPro" id="IPR003806">
    <property type="entry name" value="ATP-grasp_PylC-type"/>
</dbReference>
<dbReference type="Gene3D" id="3.40.50.20">
    <property type="match status" value="1"/>
</dbReference>
<dbReference type="EMBL" id="JALAYX010000002">
    <property type="protein sequence ID" value="MCJ8238700.1"/>
    <property type="molecule type" value="Genomic_DNA"/>
</dbReference>
<sequence>MINVLVTGVGGGGNGEQLVKSLRLSSLPLRVIGTDLSADTARQSGADACYALPRAAAPDYVEKLLAICKSEGIEVLLPGSEPELRVIATHAYEIRKHVKLLAVNDEKLIKICSDKFATNQFLADNGFVSPRSWLVASLDDLSQIQGFPLIAKPLVGGGSQNVYLIQNDDELRMISGFLLRYFDSILLQEYVGRVDEEYTVGVLFDGEGRLINSIALNRFILTSLSNRLRVPNHTGRTDLGDVLAISSGVSQGRVGAFEAVREQCEKVGLALGARYAINVQCRVANGEVMIFEINPRFSGTSSIRAMLGFNEPEFLIRRHILAEEIEERPAYRFGTVLRGLKEILVEGV</sequence>
<reference evidence="6 7" key="1">
    <citation type="submission" date="2022-03" db="EMBL/GenBank/DDBJ databases">
        <title>Rhizobium SSM4.3 sp. nov., isolated from Sediment (Gouqi Island).</title>
        <authorList>
            <person name="Chen G."/>
        </authorList>
    </citation>
    <scope>NUCLEOTIDE SEQUENCE [LARGE SCALE GENOMIC DNA]</scope>
    <source>
        <strain evidence="6 7">SSM4.3</strain>
        <plasmid evidence="6">unnamed</plasmid>
    </source>
</reference>
<gene>
    <name evidence="6" type="ORF">MKJ03_10190</name>
</gene>
<proteinExistence type="predicted"/>
<dbReference type="SUPFAM" id="SSF56059">
    <property type="entry name" value="Glutathione synthetase ATP-binding domain-like"/>
    <property type="match status" value="1"/>
</dbReference>
<keyword evidence="1" id="KW-0436">Ligase</keyword>
<dbReference type="NCBIfam" id="NF009402">
    <property type="entry name" value="PRK12767.1-1"/>
    <property type="match status" value="1"/>
</dbReference>
<keyword evidence="2 4" id="KW-0547">Nucleotide-binding</keyword>
<evidence type="ECO:0000256" key="1">
    <source>
        <dbReference type="ARBA" id="ARBA00022598"/>
    </source>
</evidence>
<dbReference type="InterPro" id="IPR048764">
    <property type="entry name" value="PylC_N"/>
</dbReference>
<keyword evidence="7" id="KW-1185">Reference proteome</keyword>
<dbReference type="PANTHER" id="PTHR43585:SF2">
    <property type="entry name" value="ATP-GRASP ENZYME FSQD"/>
    <property type="match status" value="1"/>
</dbReference>
<protein>
    <submittedName>
        <fullName evidence="6">ATP-grasp domain-containing protein</fullName>
    </submittedName>
</protein>
<keyword evidence="3 4" id="KW-0067">ATP-binding</keyword>